<organism evidence="1 2">
    <name type="scientific">Acinetobacter baumannii</name>
    <dbReference type="NCBI Taxonomy" id="470"/>
    <lineage>
        <taxon>Bacteria</taxon>
        <taxon>Pseudomonadati</taxon>
        <taxon>Pseudomonadota</taxon>
        <taxon>Gammaproteobacteria</taxon>
        <taxon>Moraxellales</taxon>
        <taxon>Moraxellaceae</taxon>
        <taxon>Acinetobacter</taxon>
        <taxon>Acinetobacter calcoaceticus/baumannii complex</taxon>
    </lineage>
</organism>
<evidence type="ECO:0000313" key="2">
    <source>
        <dbReference type="Proteomes" id="UP000269597"/>
    </source>
</evidence>
<evidence type="ECO:0000313" key="1">
    <source>
        <dbReference type="EMBL" id="RSP74711.1"/>
    </source>
</evidence>
<proteinExistence type="predicted"/>
<sequence>MKKYLFVPLIGLITSHAFSQEIDISGQDLKLNLGGAIRTRFDLDPDRDIEEFGIDTVILNGRFSYKGLSGEIEYRLLGGFYPYQYVDNIGDISFPKKAFIKYAFDNETTVSLGLNQVPLGLQPFFGSTMIESLGYTMGIEDLYKTGVKFGKQFEHHHVDLGYYWDDAWRGEGTSNGTYYSNVITEADAYVVNGTSYKERNSSVVNYTYSDKYQDWNYSIGLSGYYAHLKDFEQNKGSRNLLGIHYATNNDKYGLKFVSFYQDVDINNKLISLGGYDGTFNMATKGMFYSLDLSYKVPQKYLNENITNWTLYSNYSLYDKTESDFKSTQRLVLGSSFFLNKNFYISTEWLFGKNDPYIGGSSYTQSLASGGTNHWENQLNIDIGYYF</sequence>
<dbReference type="AlphaFoldDB" id="A0A429LES1"/>
<reference evidence="1 2" key="1">
    <citation type="submission" date="2018-10" db="EMBL/GenBank/DDBJ databases">
        <title>GWAS and RNA-Seq identify cryptic mechanisms of antimicrobial resistance in Acinetobacter baumannii.</title>
        <authorList>
            <person name="Sahl J.W."/>
        </authorList>
    </citation>
    <scope>NUCLEOTIDE SEQUENCE [LARGE SCALE GENOMIC DNA]</scope>
    <source>
        <strain evidence="1 2">TG31299</strain>
    </source>
</reference>
<protein>
    <submittedName>
        <fullName evidence="1">Uncharacterized protein</fullName>
    </submittedName>
</protein>
<dbReference type="EMBL" id="RFBY01000031">
    <property type="protein sequence ID" value="RSP74711.1"/>
    <property type="molecule type" value="Genomic_DNA"/>
</dbReference>
<dbReference type="SUPFAM" id="SSF56935">
    <property type="entry name" value="Porins"/>
    <property type="match status" value="1"/>
</dbReference>
<name>A0A429LES1_ACIBA</name>
<gene>
    <name evidence="1" type="ORF">EA722_10735</name>
</gene>
<accession>A0A429LES1</accession>
<comment type="caution">
    <text evidence="1">The sequence shown here is derived from an EMBL/GenBank/DDBJ whole genome shotgun (WGS) entry which is preliminary data.</text>
</comment>
<dbReference type="Proteomes" id="UP000269597">
    <property type="component" value="Unassembled WGS sequence"/>
</dbReference>
<dbReference type="RefSeq" id="WP_002123482.1">
    <property type="nucleotide sequence ID" value="NZ_BKDF01000007.1"/>
</dbReference>